<dbReference type="Proteomes" id="UP000515158">
    <property type="component" value="Unplaced"/>
</dbReference>
<evidence type="ECO:0000256" key="5">
    <source>
        <dbReference type="ARBA" id="ARBA00022833"/>
    </source>
</evidence>
<dbReference type="RefSeq" id="XP_034244208.1">
    <property type="nucleotide sequence ID" value="XM_034388317.1"/>
</dbReference>
<keyword evidence="7" id="KW-0238">DNA-binding</keyword>
<evidence type="ECO:0000256" key="2">
    <source>
        <dbReference type="ARBA" id="ARBA00006167"/>
    </source>
</evidence>
<feature type="binding site" evidence="11">
    <location>
        <position position="196"/>
    </location>
    <ligand>
        <name>Zn(2+)</name>
        <dbReference type="ChEBI" id="CHEBI:29105"/>
    </ligand>
</feature>
<dbReference type="GeneID" id="117646934"/>
<keyword evidence="5 11" id="KW-0862">Zinc</keyword>
<evidence type="ECO:0000256" key="1">
    <source>
        <dbReference type="ARBA" id="ARBA00004123"/>
    </source>
</evidence>
<evidence type="ECO:0000259" key="14">
    <source>
        <dbReference type="Pfam" id="PF00870"/>
    </source>
</evidence>
<accession>A0A6P8YVS1</accession>
<gene>
    <name evidence="16" type="primary">LOC117646934</name>
</gene>
<keyword evidence="4 11" id="KW-0479">Metal-binding</keyword>
<evidence type="ECO:0000256" key="4">
    <source>
        <dbReference type="ARBA" id="ARBA00022723"/>
    </source>
</evidence>
<feature type="binding site" evidence="11">
    <location>
        <position position="192"/>
    </location>
    <ligand>
        <name>Zn(2+)</name>
        <dbReference type="ChEBI" id="CHEBI:29105"/>
    </ligand>
</feature>
<evidence type="ECO:0000256" key="9">
    <source>
        <dbReference type="ARBA" id="ARBA00023163"/>
    </source>
</evidence>
<comment type="cofactor">
    <cofactor evidence="11">
        <name>Zn(2+)</name>
        <dbReference type="ChEBI" id="CHEBI:29105"/>
    </cofactor>
    <text evidence="11">Binds 1 zinc ion per subunit.</text>
</comment>
<keyword evidence="6" id="KW-0805">Transcription regulation</keyword>
<feature type="binding site" evidence="11">
    <location>
        <position position="130"/>
    </location>
    <ligand>
        <name>Zn(2+)</name>
        <dbReference type="ChEBI" id="CHEBI:29105"/>
    </ligand>
</feature>
<dbReference type="PANTHER" id="PTHR11447:SF16">
    <property type="entry name" value="P53 PROTEIN LONG FORM VARIANT 1"/>
    <property type="match status" value="1"/>
</dbReference>
<dbReference type="Pfam" id="PF00870">
    <property type="entry name" value="P53"/>
    <property type="match status" value="1"/>
</dbReference>
<dbReference type="CDD" id="cd08367">
    <property type="entry name" value="P53"/>
    <property type="match status" value="1"/>
</dbReference>
<keyword evidence="10" id="KW-0539">Nucleus</keyword>
<dbReference type="GO" id="GO:0046872">
    <property type="term" value="F:metal ion binding"/>
    <property type="evidence" value="ECO:0007669"/>
    <property type="project" value="UniProtKB-KW"/>
</dbReference>
<dbReference type="OrthoDB" id="5915660at2759"/>
<name>A0A6P8YVS1_THRPL</name>
<evidence type="ECO:0000256" key="13">
    <source>
        <dbReference type="SAM" id="MobiDB-lite"/>
    </source>
</evidence>
<feature type="domain" description="p53 DNA-binding" evidence="14">
    <location>
        <begin position="59"/>
        <end position="242"/>
    </location>
</feature>
<keyword evidence="15" id="KW-1185">Reference proteome</keyword>
<sequence>MESQESDICAPDEMEMMLGDPSVPDLMNDPLLVDWSGVEIPTSDPPFVNPTGPLPARTEFTGVHLFDAKVDMTGQQKKLYYMSTKLNKIFVDLGKVVPIQIKWDGTANLYVRALMMFTQPDQWKNPVKRCVTHRDKEDPTNKSYDHSDHVLAMENEGAEYYIDPLSKRHSVKVQLHLQSGCEYALVSLKFMCKTSCTGGLNRAPTDVVFTLEDAQGTVLGRQVIGVKICSCPKRDKEKDEQNLAEPSNGKRKVKVKREEKQSSAEEPPLKRVKQEFPTDAAPVSFMVTAVNAEVAKLFKENAFHWNQVKMVELCTPGAIPTPLISVTDDIAVLPQPYN</sequence>
<dbReference type="GO" id="GO:0006915">
    <property type="term" value="P:apoptotic process"/>
    <property type="evidence" value="ECO:0007669"/>
    <property type="project" value="UniProtKB-KW"/>
</dbReference>
<dbReference type="PANTHER" id="PTHR11447">
    <property type="entry name" value="CELLULAR TUMOR ANTIGEN P53"/>
    <property type="match status" value="1"/>
</dbReference>
<dbReference type="Gene3D" id="2.60.40.720">
    <property type="match status" value="1"/>
</dbReference>
<dbReference type="KEGG" id="tpal:117646934"/>
<feature type="region of interest" description="Disordered" evidence="13">
    <location>
        <begin position="237"/>
        <end position="272"/>
    </location>
</feature>
<comment type="similarity">
    <text evidence="2">Belongs to the p53 family.</text>
</comment>
<keyword evidence="3" id="KW-0053">Apoptosis</keyword>
<evidence type="ECO:0000256" key="7">
    <source>
        <dbReference type="ARBA" id="ARBA00023125"/>
    </source>
</evidence>
<proteinExistence type="inferred from homology"/>
<dbReference type="SUPFAM" id="SSF49417">
    <property type="entry name" value="p53-like transcription factors"/>
    <property type="match status" value="1"/>
</dbReference>
<dbReference type="AlphaFoldDB" id="A0A6P8YVS1"/>
<evidence type="ECO:0000313" key="16">
    <source>
        <dbReference type="RefSeq" id="XP_034244208.1"/>
    </source>
</evidence>
<evidence type="ECO:0000256" key="11">
    <source>
        <dbReference type="PIRSR" id="PIRSR602117-1"/>
    </source>
</evidence>
<evidence type="ECO:0000256" key="12">
    <source>
        <dbReference type="PIRSR" id="PIRSR602117-2"/>
    </source>
</evidence>
<evidence type="ECO:0000313" key="15">
    <source>
        <dbReference type="Proteomes" id="UP000515158"/>
    </source>
</evidence>
<organism evidence="16">
    <name type="scientific">Thrips palmi</name>
    <name type="common">Melon thrips</name>
    <dbReference type="NCBI Taxonomy" id="161013"/>
    <lineage>
        <taxon>Eukaryota</taxon>
        <taxon>Metazoa</taxon>
        <taxon>Ecdysozoa</taxon>
        <taxon>Arthropoda</taxon>
        <taxon>Hexapoda</taxon>
        <taxon>Insecta</taxon>
        <taxon>Pterygota</taxon>
        <taxon>Neoptera</taxon>
        <taxon>Paraneoptera</taxon>
        <taxon>Thysanoptera</taxon>
        <taxon>Terebrantia</taxon>
        <taxon>Thripoidea</taxon>
        <taxon>Thripidae</taxon>
        <taxon>Thrips</taxon>
    </lineage>
</organism>
<dbReference type="GO" id="GO:0000978">
    <property type="term" value="F:RNA polymerase II cis-regulatory region sequence-specific DNA binding"/>
    <property type="evidence" value="ECO:0007669"/>
    <property type="project" value="TreeGrafter"/>
</dbReference>
<keyword evidence="9" id="KW-0804">Transcription</keyword>
<evidence type="ECO:0000256" key="10">
    <source>
        <dbReference type="ARBA" id="ARBA00023242"/>
    </source>
</evidence>
<dbReference type="InParanoid" id="A0A6P8YVS1"/>
<feature type="compositionally biased region" description="Basic and acidic residues" evidence="13">
    <location>
        <begin position="256"/>
        <end position="272"/>
    </location>
</feature>
<dbReference type="InterPro" id="IPR011615">
    <property type="entry name" value="p53_DNA-bd"/>
</dbReference>
<feature type="binding site" evidence="11">
    <location>
        <position position="133"/>
    </location>
    <ligand>
        <name>Zn(2+)</name>
        <dbReference type="ChEBI" id="CHEBI:29105"/>
    </ligand>
</feature>
<comment type="subcellular location">
    <subcellularLocation>
        <location evidence="1">Nucleus</location>
    </subcellularLocation>
</comment>
<dbReference type="InterPro" id="IPR008967">
    <property type="entry name" value="p53-like_TF_DNA-bd_sf"/>
</dbReference>
<dbReference type="GO" id="GO:0000981">
    <property type="term" value="F:DNA-binding transcription factor activity, RNA polymerase II-specific"/>
    <property type="evidence" value="ECO:0007669"/>
    <property type="project" value="TreeGrafter"/>
</dbReference>
<feature type="site" description="Interaction with DNA" evidence="12">
    <location>
        <position position="77"/>
    </location>
</feature>
<dbReference type="InterPro" id="IPR012346">
    <property type="entry name" value="p53/RUNT-type_TF_DNA-bd_sf"/>
</dbReference>
<reference evidence="16" key="1">
    <citation type="submission" date="2025-08" db="UniProtKB">
        <authorList>
            <consortium name="RefSeq"/>
        </authorList>
    </citation>
    <scope>IDENTIFICATION</scope>
    <source>
        <tissue evidence="16">Total insect</tissue>
    </source>
</reference>
<protein>
    <submittedName>
        <fullName evidence="16">Cellular tumor antigen p53-like</fullName>
    </submittedName>
</protein>
<dbReference type="GO" id="GO:0005634">
    <property type="term" value="C:nucleus"/>
    <property type="evidence" value="ECO:0007669"/>
    <property type="project" value="UniProtKB-SubCell"/>
</dbReference>
<evidence type="ECO:0000256" key="3">
    <source>
        <dbReference type="ARBA" id="ARBA00022703"/>
    </source>
</evidence>
<dbReference type="PRINTS" id="PR00386">
    <property type="entry name" value="P53SUPPRESSR"/>
</dbReference>
<keyword evidence="8" id="KW-0010">Activator</keyword>
<evidence type="ECO:0000256" key="6">
    <source>
        <dbReference type="ARBA" id="ARBA00023015"/>
    </source>
</evidence>
<evidence type="ECO:0000256" key="8">
    <source>
        <dbReference type="ARBA" id="ARBA00023159"/>
    </source>
</evidence>
<dbReference type="InterPro" id="IPR002117">
    <property type="entry name" value="p53_tumour_suppressor"/>
</dbReference>